<dbReference type="RefSeq" id="WP_091673673.1">
    <property type="nucleotide sequence ID" value="NZ_FOKG01000007.1"/>
</dbReference>
<evidence type="ECO:0000256" key="3">
    <source>
        <dbReference type="ARBA" id="ARBA00022692"/>
    </source>
</evidence>
<dbReference type="Pfam" id="PF09678">
    <property type="entry name" value="Caa3_CtaG"/>
    <property type="match status" value="1"/>
</dbReference>
<organism evidence="7 8">
    <name type="scientific">Amycolatopsis marina</name>
    <dbReference type="NCBI Taxonomy" id="490629"/>
    <lineage>
        <taxon>Bacteria</taxon>
        <taxon>Bacillati</taxon>
        <taxon>Actinomycetota</taxon>
        <taxon>Actinomycetes</taxon>
        <taxon>Pseudonocardiales</taxon>
        <taxon>Pseudonocardiaceae</taxon>
        <taxon>Amycolatopsis</taxon>
    </lineage>
</organism>
<dbReference type="Proteomes" id="UP000243799">
    <property type="component" value="Unassembled WGS sequence"/>
</dbReference>
<feature type="transmembrane region" description="Helical" evidence="6">
    <location>
        <begin position="6"/>
        <end position="26"/>
    </location>
</feature>
<gene>
    <name evidence="7" type="ORF">SAMN05216266_107280</name>
</gene>
<proteinExistence type="predicted"/>
<protein>
    <submittedName>
        <fullName evidence="7">Putative membrane protein</fullName>
    </submittedName>
</protein>
<reference evidence="8" key="1">
    <citation type="submission" date="2016-10" db="EMBL/GenBank/DDBJ databases">
        <authorList>
            <person name="Varghese N."/>
            <person name="Submissions S."/>
        </authorList>
    </citation>
    <scope>NUCLEOTIDE SEQUENCE [LARGE SCALE GENOMIC DNA]</scope>
    <source>
        <strain evidence="8">CGMCC 4.3568</strain>
    </source>
</reference>
<evidence type="ECO:0000313" key="7">
    <source>
        <dbReference type="EMBL" id="SFB28989.1"/>
    </source>
</evidence>
<keyword evidence="4 6" id="KW-1133">Transmembrane helix</keyword>
<feature type="transmembrane region" description="Helical" evidence="6">
    <location>
        <begin position="219"/>
        <end position="238"/>
    </location>
</feature>
<keyword evidence="3 6" id="KW-0812">Transmembrane</keyword>
<feature type="transmembrane region" description="Helical" evidence="6">
    <location>
        <begin position="70"/>
        <end position="90"/>
    </location>
</feature>
<evidence type="ECO:0000256" key="2">
    <source>
        <dbReference type="ARBA" id="ARBA00022475"/>
    </source>
</evidence>
<name>A0A1I0ZT76_9PSEU</name>
<sequence>MTAGLVFAGVLTAAGVGYLHLTLRLVRRGASWPLRRPLFWLCGLLAAGFALVGPPATAHHDFSAHMLGHLLVGMVGPLFLVLAAPVTLALRALPQERARRVGHVLRSAPATVLTHPATASALNLGGLWLLYRGGVYPLMSDDQAVSFLVHLHVLAAGYLFTYAILAGPDPAPHAPGPSWRAGFLVLSVAAHNILAKSLYADPPPGVPAEQAVEGSQLMYYGGAPVEITLFALVCLRWYRSTRLAGPVTGRTSCR</sequence>
<dbReference type="OrthoDB" id="5024156at2"/>
<evidence type="ECO:0000313" key="8">
    <source>
        <dbReference type="Proteomes" id="UP000243799"/>
    </source>
</evidence>
<keyword evidence="8" id="KW-1185">Reference proteome</keyword>
<dbReference type="InterPro" id="IPR019108">
    <property type="entry name" value="Caa3_assmbl_CtaG-rel"/>
</dbReference>
<dbReference type="AlphaFoldDB" id="A0A1I0ZT76"/>
<keyword evidence="5 6" id="KW-0472">Membrane</keyword>
<feature type="transmembrane region" description="Helical" evidence="6">
    <location>
        <begin position="143"/>
        <end position="167"/>
    </location>
</feature>
<evidence type="ECO:0000256" key="1">
    <source>
        <dbReference type="ARBA" id="ARBA00004651"/>
    </source>
</evidence>
<evidence type="ECO:0000256" key="6">
    <source>
        <dbReference type="SAM" id="Phobius"/>
    </source>
</evidence>
<dbReference type="GO" id="GO:0005886">
    <property type="term" value="C:plasma membrane"/>
    <property type="evidence" value="ECO:0007669"/>
    <property type="project" value="UniProtKB-SubCell"/>
</dbReference>
<feature type="transmembrane region" description="Helical" evidence="6">
    <location>
        <begin position="38"/>
        <end position="58"/>
    </location>
</feature>
<evidence type="ECO:0000256" key="5">
    <source>
        <dbReference type="ARBA" id="ARBA00023136"/>
    </source>
</evidence>
<dbReference type="STRING" id="490629.SAMN05216266_107280"/>
<comment type="subcellular location">
    <subcellularLocation>
        <location evidence="1">Cell membrane</location>
        <topology evidence="1">Multi-pass membrane protein</topology>
    </subcellularLocation>
</comment>
<evidence type="ECO:0000256" key="4">
    <source>
        <dbReference type="ARBA" id="ARBA00022989"/>
    </source>
</evidence>
<dbReference type="EMBL" id="FOKG01000007">
    <property type="protein sequence ID" value="SFB28989.1"/>
    <property type="molecule type" value="Genomic_DNA"/>
</dbReference>
<accession>A0A1I0ZT76</accession>
<keyword evidence="2" id="KW-1003">Cell membrane</keyword>